<dbReference type="PIRSF" id="PIRSF002741">
    <property type="entry name" value="MppA"/>
    <property type="match status" value="1"/>
</dbReference>
<comment type="similarity">
    <text evidence="2">Belongs to the bacterial solute-binding protein 5 family.</text>
</comment>
<evidence type="ECO:0000313" key="6">
    <source>
        <dbReference type="Proteomes" id="UP001589865"/>
    </source>
</evidence>
<dbReference type="InterPro" id="IPR030678">
    <property type="entry name" value="Peptide/Ni-bd"/>
</dbReference>
<dbReference type="Gene3D" id="3.10.105.10">
    <property type="entry name" value="Dipeptide-binding Protein, Domain 3"/>
    <property type="match status" value="1"/>
</dbReference>
<dbReference type="RefSeq" id="WP_377045691.1">
    <property type="nucleotide sequence ID" value="NZ_JBHLUN010000012.1"/>
</dbReference>
<dbReference type="InterPro" id="IPR000914">
    <property type="entry name" value="SBP_5_dom"/>
</dbReference>
<evidence type="ECO:0000256" key="3">
    <source>
        <dbReference type="ARBA" id="ARBA00022729"/>
    </source>
</evidence>
<gene>
    <name evidence="5" type="ORF">ACFFGY_16945</name>
</gene>
<evidence type="ECO:0000259" key="4">
    <source>
        <dbReference type="Pfam" id="PF00496"/>
    </source>
</evidence>
<comment type="caution">
    <text evidence="5">The sequence shown here is derived from an EMBL/GenBank/DDBJ whole genome shotgun (WGS) entry which is preliminary data.</text>
</comment>
<keyword evidence="6" id="KW-1185">Reference proteome</keyword>
<feature type="domain" description="Solute-binding protein family 5" evidence="4">
    <location>
        <begin position="74"/>
        <end position="443"/>
    </location>
</feature>
<sequence>MTPRLRWIAPALVAALLAAPLPAWALKRGGTFSFGRAMDSIFLDPVHTTQNADIWISLNLYDTLLQPTPDGKGLEPGLAVEHTLSEDGKTLRFRLRPDTKFSDGSPITVGDVKWSLDRARNKDTGGDFAFLLESVASIDTEGQDVVILHLSKPDPAILQELATFNSGIMPEKLLMAAPGADLLEKSKNFAEHPIGSGPFVLSRWTRGSEMVLTRNPYYWKKGADGQALPYLDAVRLVIVPDDSTRILKLRAGEIDAAEFVPYSRVAELRNDPKLNMTLFPAAQVNYFSLNNRPKLPDGTANPLSDQRVRQALNYATNKQALNQLVSYNTGLPQRSFMPMTTPLASGPEQPYPYDLAKARALLAAAGFSNGFEITCLALAGNVDDNAKLVSLQQMWAPLGVKLKIEQLENATRLARTNNSDFQMRTALWTNDLNDPKQVTSLFTYYPLRQNQRTGWRDEGVEALFLQSQEELDVAKRAELYREIQARYLEAAPIVFGLEVPYPVAMAKKVHDFVQIPLGNNIFVGTYLE</sequence>
<evidence type="ECO:0000256" key="2">
    <source>
        <dbReference type="ARBA" id="ARBA00005695"/>
    </source>
</evidence>
<comment type="subcellular location">
    <subcellularLocation>
        <location evidence="1">Periplasm</location>
    </subcellularLocation>
</comment>
<organism evidence="5 6">
    <name type="scientific">Roseomonas elaeocarpi</name>
    <dbReference type="NCBI Taxonomy" id="907779"/>
    <lineage>
        <taxon>Bacteria</taxon>
        <taxon>Pseudomonadati</taxon>
        <taxon>Pseudomonadota</taxon>
        <taxon>Alphaproteobacteria</taxon>
        <taxon>Acetobacterales</taxon>
        <taxon>Roseomonadaceae</taxon>
        <taxon>Roseomonas</taxon>
    </lineage>
</organism>
<name>A0ABV6JW53_9PROT</name>
<accession>A0ABV6JW53</accession>
<protein>
    <submittedName>
        <fullName evidence="5">ABC transporter substrate-binding protein</fullName>
    </submittedName>
</protein>
<dbReference type="PANTHER" id="PTHR30290:SF38">
    <property type="entry name" value="D,D-DIPEPTIDE-BINDING PERIPLASMIC PROTEIN DDPA-RELATED"/>
    <property type="match status" value="1"/>
</dbReference>
<dbReference type="Pfam" id="PF00496">
    <property type="entry name" value="SBP_bac_5"/>
    <property type="match status" value="1"/>
</dbReference>
<evidence type="ECO:0000313" key="5">
    <source>
        <dbReference type="EMBL" id="MFC0409942.1"/>
    </source>
</evidence>
<keyword evidence="3" id="KW-0732">Signal</keyword>
<dbReference type="Proteomes" id="UP001589865">
    <property type="component" value="Unassembled WGS sequence"/>
</dbReference>
<evidence type="ECO:0000256" key="1">
    <source>
        <dbReference type="ARBA" id="ARBA00004418"/>
    </source>
</evidence>
<dbReference type="SUPFAM" id="SSF53850">
    <property type="entry name" value="Periplasmic binding protein-like II"/>
    <property type="match status" value="1"/>
</dbReference>
<dbReference type="Gene3D" id="3.40.190.10">
    <property type="entry name" value="Periplasmic binding protein-like II"/>
    <property type="match status" value="1"/>
</dbReference>
<dbReference type="EMBL" id="JBHLUN010000012">
    <property type="protein sequence ID" value="MFC0409942.1"/>
    <property type="molecule type" value="Genomic_DNA"/>
</dbReference>
<reference evidence="5 6" key="1">
    <citation type="submission" date="2024-09" db="EMBL/GenBank/DDBJ databases">
        <authorList>
            <person name="Sun Q."/>
            <person name="Mori K."/>
        </authorList>
    </citation>
    <scope>NUCLEOTIDE SEQUENCE [LARGE SCALE GENOMIC DNA]</scope>
    <source>
        <strain evidence="5 6">TBRC 5777</strain>
    </source>
</reference>
<proteinExistence type="inferred from homology"/>
<dbReference type="PANTHER" id="PTHR30290">
    <property type="entry name" value="PERIPLASMIC BINDING COMPONENT OF ABC TRANSPORTER"/>
    <property type="match status" value="1"/>
</dbReference>
<dbReference type="InterPro" id="IPR039424">
    <property type="entry name" value="SBP_5"/>
</dbReference>